<keyword evidence="4 6" id="KW-0472">Membrane</keyword>
<feature type="region of interest" description="Disordered" evidence="5">
    <location>
        <begin position="1"/>
        <end position="22"/>
    </location>
</feature>
<reference evidence="7 8" key="1">
    <citation type="submission" date="2016-06" db="EMBL/GenBank/DDBJ databases">
        <title>Genome sequencing of Cryobacterium arcticum PAMC 27867.</title>
        <authorList>
            <person name="Lee J."/>
            <person name="Kim O.-S."/>
        </authorList>
    </citation>
    <scope>NUCLEOTIDE SEQUENCE [LARGE SCALE GENOMIC DNA]</scope>
    <source>
        <strain evidence="7 8">PAMC 27867</strain>
    </source>
</reference>
<feature type="transmembrane region" description="Helical" evidence="6">
    <location>
        <begin position="413"/>
        <end position="441"/>
    </location>
</feature>
<dbReference type="CDD" id="cd00400">
    <property type="entry name" value="Voltage_gated_ClC"/>
    <property type="match status" value="1"/>
</dbReference>
<dbReference type="PATRIC" id="fig|670052.7.peg.2878"/>
<dbReference type="InterPro" id="IPR001807">
    <property type="entry name" value="ClC"/>
</dbReference>
<dbReference type="GO" id="GO:0015108">
    <property type="term" value="F:chloride transmembrane transporter activity"/>
    <property type="evidence" value="ECO:0007669"/>
    <property type="project" value="InterPro"/>
</dbReference>
<evidence type="ECO:0000256" key="6">
    <source>
        <dbReference type="SAM" id="Phobius"/>
    </source>
</evidence>
<feature type="transmembrane region" description="Helical" evidence="6">
    <location>
        <begin position="41"/>
        <end position="65"/>
    </location>
</feature>
<feature type="transmembrane region" description="Helical" evidence="6">
    <location>
        <begin position="294"/>
        <end position="314"/>
    </location>
</feature>
<dbReference type="Proteomes" id="UP000092582">
    <property type="component" value="Chromosome 1"/>
</dbReference>
<keyword evidence="2 6" id="KW-0812">Transmembrane</keyword>
<keyword evidence="3 6" id="KW-1133">Transmembrane helix</keyword>
<feature type="transmembrane region" description="Helical" evidence="6">
    <location>
        <begin position="334"/>
        <end position="355"/>
    </location>
</feature>
<dbReference type="GO" id="GO:0016020">
    <property type="term" value="C:membrane"/>
    <property type="evidence" value="ECO:0007669"/>
    <property type="project" value="UniProtKB-SubCell"/>
</dbReference>
<organism evidence="7 8">
    <name type="scientific">Cryobacterium arcticum</name>
    <dbReference type="NCBI Taxonomy" id="670052"/>
    <lineage>
        <taxon>Bacteria</taxon>
        <taxon>Bacillati</taxon>
        <taxon>Actinomycetota</taxon>
        <taxon>Actinomycetes</taxon>
        <taxon>Micrococcales</taxon>
        <taxon>Microbacteriaceae</taxon>
        <taxon>Cryobacterium</taxon>
    </lineage>
</organism>
<feature type="compositionally biased region" description="Pro residues" evidence="5">
    <location>
        <begin position="1"/>
        <end position="11"/>
    </location>
</feature>
<name>A0A1B1BM94_9MICO</name>
<gene>
    <name evidence="7" type="ORF">PA27867_2800</name>
</gene>
<dbReference type="InterPro" id="IPR014743">
    <property type="entry name" value="Cl-channel_core"/>
</dbReference>
<dbReference type="Gene3D" id="1.10.3080.10">
    <property type="entry name" value="Clc chloride channel"/>
    <property type="match status" value="1"/>
</dbReference>
<dbReference type="RefSeq" id="WP_066597354.1">
    <property type="nucleotide sequence ID" value="NZ_CP016282.1"/>
</dbReference>
<evidence type="ECO:0000256" key="5">
    <source>
        <dbReference type="SAM" id="MobiDB-lite"/>
    </source>
</evidence>
<accession>A0A1B1BM94</accession>
<comment type="subcellular location">
    <subcellularLocation>
        <location evidence="1">Membrane</location>
        <topology evidence="1">Multi-pass membrane protein</topology>
    </subcellularLocation>
</comment>
<evidence type="ECO:0000313" key="7">
    <source>
        <dbReference type="EMBL" id="ANP73739.1"/>
    </source>
</evidence>
<dbReference type="STRING" id="670052.PA27867_2800"/>
<dbReference type="Pfam" id="PF00654">
    <property type="entry name" value="Voltage_CLC"/>
    <property type="match status" value="1"/>
</dbReference>
<evidence type="ECO:0000256" key="2">
    <source>
        <dbReference type="ARBA" id="ARBA00022692"/>
    </source>
</evidence>
<dbReference type="InterPro" id="IPR050368">
    <property type="entry name" value="ClC-type_chloride_channel"/>
</dbReference>
<keyword evidence="8" id="KW-1185">Reference proteome</keyword>
<feature type="region of interest" description="Disordered" evidence="5">
    <location>
        <begin position="449"/>
        <end position="472"/>
    </location>
</feature>
<proteinExistence type="predicted"/>
<evidence type="ECO:0000313" key="8">
    <source>
        <dbReference type="Proteomes" id="UP000092582"/>
    </source>
</evidence>
<feature type="transmembrane region" description="Helical" evidence="6">
    <location>
        <begin position="174"/>
        <end position="193"/>
    </location>
</feature>
<dbReference type="OrthoDB" id="2729535at2"/>
<dbReference type="SUPFAM" id="SSF81340">
    <property type="entry name" value="Clc chloride channel"/>
    <property type="match status" value="1"/>
</dbReference>
<evidence type="ECO:0000256" key="1">
    <source>
        <dbReference type="ARBA" id="ARBA00004141"/>
    </source>
</evidence>
<dbReference type="EMBL" id="CP016282">
    <property type="protein sequence ID" value="ANP73739.1"/>
    <property type="molecule type" value="Genomic_DNA"/>
</dbReference>
<sequence>MPAHPEPPATPAPDSAAGHPANPAQTVDPLAVIRSRGYLRVLLLAGLIGVPVSVVSYGFLALVSWLQGYLFTELPATLGFDSVPVWWPLPLLALSGLLVALCIRFLPGTSGHPPSEGFAAGGFPRPPELPGVVLAALATLALGAVLGPEAPLIALGGGLGALAVLLIKKDSPPTALAVIASAGSFAAVSTLLGSPLLGAFLLMEASGLGGAMLGVGLLPGLLAAGIGSLVFVGLDSWTGLGTFSLAIPDLPAFSTPTLAMFLWALVLGVACPLLAWGIKALARVVRPAVHAQRLLVTPVLGLLIAGLAIGFALVTGEDTGQVLFSGQSTLPALISNGASWPIGALGLLALCKALAYGLSLSAFRGGPVFPAMFIGAALGIMASHLPGMALVPAVGVGIGAMCVSMLRLPLTSVLLATVLLTSDAYAVMPLVIVAVVVAHVITGRLPEPPGRWLRRDPEPTVPGPATSAPSLG</sequence>
<dbReference type="KEGG" id="cart:PA27867_2800"/>
<dbReference type="PANTHER" id="PTHR43427">
    <property type="entry name" value="CHLORIDE CHANNEL PROTEIN CLC-E"/>
    <property type="match status" value="1"/>
</dbReference>
<feature type="transmembrane region" description="Helical" evidence="6">
    <location>
        <begin position="260"/>
        <end position="282"/>
    </location>
</feature>
<feature type="transmembrane region" description="Helical" evidence="6">
    <location>
        <begin position="150"/>
        <end position="167"/>
    </location>
</feature>
<feature type="transmembrane region" description="Helical" evidence="6">
    <location>
        <begin position="85"/>
        <end position="106"/>
    </location>
</feature>
<dbReference type="PRINTS" id="PR00762">
    <property type="entry name" value="CLCHANNEL"/>
</dbReference>
<protein>
    <submittedName>
        <fullName evidence="7">Cl-channel voltage-gated family protein</fullName>
    </submittedName>
</protein>
<evidence type="ECO:0000256" key="3">
    <source>
        <dbReference type="ARBA" id="ARBA00022989"/>
    </source>
</evidence>
<dbReference type="AlphaFoldDB" id="A0A1B1BM94"/>
<evidence type="ECO:0000256" key="4">
    <source>
        <dbReference type="ARBA" id="ARBA00023136"/>
    </source>
</evidence>